<dbReference type="Proteomes" id="UP001145021">
    <property type="component" value="Unassembled WGS sequence"/>
</dbReference>
<dbReference type="Pfam" id="PF13041">
    <property type="entry name" value="PPR_2"/>
    <property type="match status" value="1"/>
</dbReference>
<feature type="repeat" description="PPR" evidence="1">
    <location>
        <begin position="282"/>
        <end position="316"/>
    </location>
</feature>
<feature type="repeat" description="PPR" evidence="1">
    <location>
        <begin position="448"/>
        <end position="483"/>
    </location>
</feature>
<dbReference type="PROSITE" id="PS51375">
    <property type="entry name" value="PPR"/>
    <property type="match status" value="5"/>
</dbReference>
<feature type="region of interest" description="Disordered" evidence="2">
    <location>
        <begin position="48"/>
        <end position="106"/>
    </location>
</feature>
<dbReference type="Pfam" id="PF13812">
    <property type="entry name" value="PPR_3"/>
    <property type="match status" value="1"/>
</dbReference>
<keyword evidence="4" id="KW-1185">Reference proteome</keyword>
<evidence type="ECO:0000313" key="3">
    <source>
        <dbReference type="EMBL" id="KAJ1648455.1"/>
    </source>
</evidence>
<dbReference type="InterPro" id="IPR002885">
    <property type="entry name" value="PPR_rpt"/>
</dbReference>
<comment type="caution">
    <text evidence="3">The sequence shown here is derived from an EMBL/GenBank/DDBJ whole genome shotgun (WGS) entry which is preliminary data.</text>
</comment>
<dbReference type="PANTHER" id="PTHR47938:SF35">
    <property type="entry name" value="PENTATRICOPEPTIDE REPEAT-CONTAINING PROTEIN 4, MITOCHONDRIAL-RELATED"/>
    <property type="match status" value="1"/>
</dbReference>
<proteinExistence type="predicted"/>
<evidence type="ECO:0000256" key="1">
    <source>
        <dbReference type="PROSITE-ProRule" id="PRU00708"/>
    </source>
</evidence>
<dbReference type="GO" id="GO:0003729">
    <property type="term" value="F:mRNA binding"/>
    <property type="evidence" value="ECO:0007669"/>
    <property type="project" value="TreeGrafter"/>
</dbReference>
<dbReference type="EMBL" id="JANBOH010000005">
    <property type="protein sequence ID" value="KAJ1648455.1"/>
    <property type="molecule type" value="Genomic_DNA"/>
</dbReference>
<organism evidence="3 4">
    <name type="scientific">Coemansia asiatica</name>
    <dbReference type="NCBI Taxonomy" id="1052880"/>
    <lineage>
        <taxon>Eukaryota</taxon>
        <taxon>Fungi</taxon>
        <taxon>Fungi incertae sedis</taxon>
        <taxon>Zoopagomycota</taxon>
        <taxon>Kickxellomycotina</taxon>
        <taxon>Kickxellomycetes</taxon>
        <taxon>Kickxellales</taxon>
        <taxon>Kickxellaceae</taxon>
        <taxon>Coemansia</taxon>
    </lineage>
</organism>
<dbReference type="InterPro" id="IPR011990">
    <property type="entry name" value="TPR-like_helical_dom_sf"/>
</dbReference>
<evidence type="ECO:0000313" key="4">
    <source>
        <dbReference type="Proteomes" id="UP001145021"/>
    </source>
</evidence>
<evidence type="ECO:0000256" key="2">
    <source>
        <dbReference type="SAM" id="MobiDB-lite"/>
    </source>
</evidence>
<name>A0A9W7XNC5_9FUNG</name>
<feature type="repeat" description="PPR" evidence="1">
    <location>
        <begin position="413"/>
        <end position="447"/>
    </location>
</feature>
<evidence type="ECO:0008006" key="5">
    <source>
        <dbReference type="Google" id="ProtNLM"/>
    </source>
</evidence>
<dbReference type="AlphaFoldDB" id="A0A9W7XNC5"/>
<dbReference type="Pfam" id="PF01535">
    <property type="entry name" value="PPR"/>
    <property type="match status" value="2"/>
</dbReference>
<sequence>MYGLGARGIASRSAAAGVIALKGSLRSSRSPVQRRQLSELYFKAIGTDTRKITPQKPSSKTQQAQPQPQESQQQPAPHLTSVPMLKNRNGSDKLERVEYSSRKHPQVNDKKEVESYIYELHAQEWGRDETWLRFNRLSWESRKQLRSIDFNRTLSLLRGSENSSKHARGSSPTSQTLTRMMFVYNVAIDAGITADRYTFQELIAINVALMDFISARKWLSEMLQKGIKPTIRPYRTLLKGYSKIPSEIDNARQLWQEIKSQVAAGQIVPDKTGDNAKDNAIDIKTYTCMVSAECKAGCFAQALGILDEMGAAGMTPDIAMRNVILDGVASHKGLDAALEEVELMKESGLVPDGYTFNILVNSAVSENRVDVIKKLLAEAAEKGFVPSAKVVQMLPLDPIETVDIMAKGGALDTIRIYNTLIRASMKCNRFTQVLQLIAHLRKHSVQPNVVTYGMLLDTLNKAGKLDQAKKIFYDIIENGKIKPDLYIFSTMIDACGRSGDIGDMFYFKEQMVSFNVYPEEIIFNSVFSAISRQKKIDLSRVMAVIDELAKCKPPIRPTIRTVNPIIAAFAAKARAEGGLNSHELQFLRSWYARISDKYYIVKDSYLYGLSIEAFAASRQLEDAMNVYNEMMRHSETDVSVLRTFTSSSSRHIEMLMRLSIEQQQFDNVRKLWRDWNILGAYVTESIVGMVLYACDQGGLFRIAQDIVASLLTQPGSKKEKTSYKSSINIHGTGFSPKAVSEKTLALYIGMAIKHNMMETIAPTMELWRTSVLAPGNLVSAETASHADVRLQHNSVSGQRRLSEKTVRNITELLLQSNNKKAASDTIDQVLAFVDKHFPEAVPV</sequence>
<feature type="repeat" description="PPR" evidence="1">
    <location>
        <begin position="484"/>
        <end position="518"/>
    </location>
</feature>
<reference evidence="3" key="1">
    <citation type="submission" date="2022-07" db="EMBL/GenBank/DDBJ databases">
        <title>Phylogenomic reconstructions and comparative analyses of Kickxellomycotina fungi.</title>
        <authorList>
            <person name="Reynolds N.K."/>
            <person name="Stajich J.E."/>
            <person name="Barry K."/>
            <person name="Grigoriev I.V."/>
            <person name="Crous P."/>
            <person name="Smith M.E."/>
        </authorList>
    </citation>
    <scope>NUCLEOTIDE SEQUENCE</scope>
    <source>
        <strain evidence="3">NBRC 105413</strain>
    </source>
</reference>
<feature type="compositionally biased region" description="Basic and acidic residues" evidence="2">
    <location>
        <begin position="89"/>
        <end position="106"/>
    </location>
</feature>
<accession>A0A9W7XNC5</accession>
<dbReference type="NCBIfam" id="TIGR00756">
    <property type="entry name" value="PPR"/>
    <property type="match status" value="3"/>
</dbReference>
<dbReference type="Gene3D" id="1.25.40.10">
    <property type="entry name" value="Tetratricopeptide repeat domain"/>
    <property type="match status" value="3"/>
</dbReference>
<feature type="compositionally biased region" description="Low complexity" evidence="2">
    <location>
        <begin position="54"/>
        <end position="77"/>
    </location>
</feature>
<feature type="repeat" description="PPR" evidence="1">
    <location>
        <begin position="352"/>
        <end position="386"/>
    </location>
</feature>
<dbReference type="PANTHER" id="PTHR47938">
    <property type="entry name" value="RESPIRATORY COMPLEX I CHAPERONE (CIA84), PUTATIVE (AFU_ORTHOLOGUE AFUA_2G06020)-RELATED"/>
    <property type="match status" value="1"/>
</dbReference>
<protein>
    <recommendedName>
        <fullName evidence="5">Pentatricopeptide repeat-containing protein</fullName>
    </recommendedName>
</protein>
<gene>
    <name evidence="3" type="ORF">LPJ64_000284</name>
</gene>